<dbReference type="PROSITE" id="PS00523">
    <property type="entry name" value="SULFATASE_1"/>
    <property type="match status" value="1"/>
</dbReference>
<dbReference type="GO" id="GO:0008484">
    <property type="term" value="F:sulfuric ester hydrolase activity"/>
    <property type="evidence" value="ECO:0007669"/>
    <property type="project" value="TreeGrafter"/>
</dbReference>
<evidence type="ECO:0000256" key="2">
    <source>
        <dbReference type="ARBA" id="ARBA00022723"/>
    </source>
</evidence>
<comment type="similarity">
    <text evidence="1">Belongs to the sulfatase family.</text>
</comment>
<dbReference type="GO" id="GO:0046872">
    <property type="term" value="F:metal ion binding"/>
    <property type="evidence" value="ECO:0007669"/>
    <property type="project" value="UniProtKB-KW"/>
</dbReference>
<reference evidence="5 6" key="1">
    <citation type="submission" date="2020-08" db="EMBL/GenBank/DDBJ databases">
        <title>Genomic Encyclopedia of Type Strains, Phase IV (KMG-IV): sequencing the most valuable type-strain genomes for metagenomic binning, comparative biology and taxonomic classification.</title>
        <authorList>
            <person name="Goeker M."/>
        </authorList>
    </citation>
    <scope>NUCLEOTIDE SEQUENCE [LARGE SCALE GENOMIC DNA]</scope>
    <source>
        <strain evidence="5 6">DSM 105074</strain>
    </source>
</reference>
<dbReference type="SUPFAM" id="SSF53649">
    <property type="entry name" value="Alkaline phosphatase-like"/>
    <property type="match status" value="1"/>
</dbReference>
<dbReference type="Pfam" id="PF00884">
    <property type="entry name" value="Sulfatase"/>
    <property type="match status" value="1"/>
</dbReference>
<evidence type="ECO:0000256" key="3">
    <source>
        <dbReference type="ARBA" id="ARBA00022801"/>
    </source>
</evidence>
<keyword evidence="2" id="KW-0479">Metal-binding</keyword>
<dbReference type="InterPro" id="IPR017850">
    <property type="entry name" value="Alkaline_phosphatase_core_sf"/>
</dbReference>
<evidence type="ECO:0000313" key="5">
    <source>
        <dbReference type="EMBL" id="MBB5284039.1"/>
    </source>
</evidence>
<dbReference type="AlphaFoldDB" id="A0A840TWL8"/>
<organism evidence="5 6">
    <name type="scientific">Rhabdobacter roseus</name>
    <dbReference type="NCBI Taxonomy" id="1655419"/>
    <lineage>
        <taxon>Bacteria</taxon>
        <taxon>Pseudomonadati</taxon>
        <taxon>Bacteroidota</taxon>
        <taxon>Cytophagia</taxon>
        <taxon>Cytophagales</taxon>
        <taxon>Cytophagaceae</taxon>
        <taxon>Rhabdobacter</taxon>
    </lineage>
</organism>
<keyword evidence="3" id="KW-0378">Hydrolase</keyword>
<dbReference type="Gene3D" id="3.40.720.10">
    <property type="entry name" value="Alkaline Phosphatase, subunit A"/>
    <property type="match status" value="1"/>
</dbReference>
<name>A0A840TWL8_9BACT</name>
<proteinExistence type="inferred from homology"/>
<keyword evidence="6" id="KW-1185">Reference proteome</keyword>
<comment type="caution">
    <text evidence="5">The sequence shown here is derived from an EMBL/GenBank/DDBJ whole genome shotgun (WGS) entry which is preliminary data.</text>
</comment>
<dbReference type="PANTHER" id="PTHR45953:SF1">
    <property type="entry name" value="IDURONATE 2-SULFATASE"/>
    <property type="match status" value="1"/>
</dbReference>
<sequence>MNRRHFFKTTGTLSMASLALPGLLGTLLKEEKAFRHIVFIIGDDHSTDVLGCYGNPRIRTPHLDEMARRGVRFTHAFANSPVCTPSRQSFLTGKLPHATGVTLLQTPFPEEQTTLADHLKPLGFTSAVIGKNHFNNKLNHGFDHRIEGREYLAHRQAHPPRKIPDELRTKGTWRPFKDPARIWLNADALPAPYYDADAEGTFYANQAVEFIQKHRDGRFCLWLGFKEPHSPFDFPIEYTGQYKPEDMVLPQGSPEDDRWIPLVFKDLTDDEKRGIIAAYYTSVTYLDKNVGLVLNALREQQLEQDTIVVYIGDHGYLLNDHKRFEKHTMWEPAVKAPLLIQTGGRLGANRTSDALVEFIDLVPTLTEAVGVKSIEGVQGKSLVPLLKQAEKRAGEKHQPGKEHREYVFSEFLVDNKVMLRSRDWKYVFTSGKSDLGQGYETGHGAPGITHWLYDLKNDPHETRNLAPSGRHDRLIQTMQRELIARFRATHPYQHQVPKNLPLVEQLVRFCEPVEEMGK</sequence>
<evidence type="ECO:0000259" key="4">
    <source>
        <dbReference type="Pfam" id="PF00884"/>
    </source>
</evidence>
<dbReference type="GO" id="GO:0005737">
    <property type="term" value="C:cytoplasm"/>
    <property type="evidence" value="ECO:0007669"/>
    <property type="project" value="TreeGrafter"/>
</dbReference>
<gene>
    <name evidence="5" type="ORF">HNQ92_002182</name>
</gene>
<dbReference type="Proteomes" id="UP000557307">
    <property type="component" value="Unassembled WGS sequence"/>
</dbReference>
<evidence type="ECO:0000313" key="6">
    <source>
        <dbReference type="Proteomes" id="UP000557307"/>
    </source>
</evidence>
<evidence type="ECO:0000256" key="1">
    <source>
        <dbReference type="ARBA" id="ARBA00008779"/>
    </source>
</evidence>
<dbReference type="EMBL" id="JACHGF010000003">
    <property type="protein sequence ID" value="MBB5284039.1"/>
    <property type="molecule type" value="Genomic_DNA"/>
</dbReference>
<dbReference type="InterPro" id="IPR000917">
    <property type="entry name" value="Sulfatase_N"/>
</dbReference>
<dbReference type="InterPro" id="IPR024607">
    <property type="entry name" value="Sulfatase_CS"/>
</dbReference>
<dbReference type="RefSeq" id="WP_184174012.1">
    <property type="nucleotide sequence ID" value="NZ_JACHGF010000003.1"/>
</dbReference>
<feature type="domain" description="Sulfatase N-terminal" evidence="4">
    <location>
        <begin position="36"/>
        <end position="371"/>
    </location>
</feature>
<dbReference type="PANTHER" id="PTHR45953">
    <property type="entry name" value="IDURONATE 2-SULFATASE"/>
    <property type="match status" value="1"/>
</dbReference>
<accession>A0A840TWL8</accession>
<protein>
    <submittedName>
        <fullName evidence="5">Arylsulfatase A-like enzyme</fullName>
    </submittedName>
</protein>